<dbReference type="EMBL" id="BJHX01000001">
    <property type="protein sequence ID" value="GDY66096.1"/>
    <property type="molecule type" value="Genomic_DNA"/>
</dbReference>
<evidence type="ECO:0000313" key="5">
    <source>
        <dbReference type="Proteomes" id="UP000302139"/>
    </source>
</evidence>
<dbReference type="EMBL" id="BJHY01000001">
    <property type="protein sequence ID" value="GDY73684.1"/>
    <property type="molecule type" value="Genomic_DNA"/>
</dbReference>
<dbReference type="Proteomes" id="UP000302139">
    <property type="component" value="Unassembled WGS sequence"/>
</dbReference>
<evidence type="ECO:0000313" key="3">
    <source>
        <dbReference type="EMBL" id="GDY73684.1"/>
    </source>
</evidence>
<feature type="compositionally biased region" description="Basic and acidic residues" evidence="1">
    <location>
        <begin position="10"/>
        <end position="20"/>
    </location>
</feature>
<dbReference type="Proteomes" id="UP000299211">
    <property type="component" value="Unassembled WGS sequence"/>
</dbReference>
<sequence length="64" mass="6954">MSSGGLVRTGQRDQRARDGEQAQDIAALHIVIITVEEGRGVRKHGGFGRLFFEEKPFQLGEGGS</sequence>
<dbReference type="AlphaFoldDB" id="A0A4D4M2M9"/>
<feature type="region of interest" description="Disordered" evidence="1">
    <location>
        <begin position="1"/>
        <end position="20"/>
    </location>
</feature>
<reference evidence="2 5" key="2">
    <citation type="submission" date="2019-04" db="EMBL/GenBank/DDBJ databases">
        <title>Draft genome sequences of Streptomyces avermitilis NBRC 14893.</title>
        <authorList>
            <person name="Komaki H."/>
            <person name="Tamura T."/>
            <person name="Hosoyama A."/>
        </authorList>
    </citation>
    <scope>NUCLEOTIDE SEQUENCE [LARGE SCALE GENOMIC DNA]</scope>
    <source>
        <strain evidence="2 5">NBRC 14893</strain>
    </source>
</reference>
<proteinExistence type="predicted"/>
<organism evidence="2 5">
    <name type="scientific">Streptomyces avermitilis</name>
    <dbReference type="NCBI Taxonomy" id="33903"/>
    <lineage>
        <taxon>Bacteria</taxon>
        <taxon>Bacillati</taxon>
        <taxon>Actinomycetota</taxon>
        <taxon>Actinomycetes</taxon>
        <taxon>Kitasatosporales</taxon>
        <taxon>Streptomycetaceae</taxon>
        <taxon>Streptomyces</taxon>
    </lineage>
</organism>
<evidence type="ECO:0000313" key="4">
    <source>
        <dbReference type="Proteomes" id="UP000299211"/>
    </source>
</evidence>
<comment type="caution">
    <text evidence="2">The sequence shown here is derived from an EMBL/GenBank/DDBJ whole genome shotgun (WGS) entry which is preliminary data.</text>
</comment>
<name>A0A4D4M2M9_STRAX</name>
<evidence type="ECO:0000313" key="2">
    <source>
        <dbReference type="EMBL" id="GDY66096.1"/>
    </source>
</evidence>
<protein>
    <submittedName>
        <fullName evidence="2">Uncharacterized protein</fullName>
    </submittedName>
</protein>
<accession>A0A4D4M2M9</accession>
<dbReference type="STRING" id="33903.AQJ43_14605"/>
<evidence type="ECO:0000256" key="1">
    <source>
        <dbReference type="SAM" id="MobiDB-lite"/>
    </source>
</evidence>
<gene>
    <name evidence="2" type="ORF">SAV14893_054890</name>
    <name evidence="3" type="ORF">SAV31267_031690</name>
</gene>
<reference evidence="3 4" key="1">
    <citation type="submission" date="2019-04" db="EMBL/GenBank/DDBJ databases">
        <title>Draft genome sequences of Streptomyces avermitilis ATCC 31267.</title>
        <authorList>
            <person name="Komaki H."/>
            <person name="Tamura T."/>
            <person name="Hosoyama A."/>
        </authorList>
    </citation>
    <scope>NUCLEOTIDE SEQUENCE [LARGE SCALE GENOMIC DNA]</scope>
    <source>
        <strain evidence="3 4">ATCC 31267</strain>
    </source>
</reference>